<evidence type="ECO:0000259" key="2">
    <source>
        <dbReference type="SMART" id="SM00849"/>
    </source>
</evidence>
<name>A0A1D3TR39_9FIRM</name>
<dbReference type="AlphaFoldDB" id="A0A1D3TR39"/>
<dbReference type="PANTHER" id="PTHR30619">
    <property type="entry name" value="DNA INTERNALIZATION/COMPETENCE PROTEIN COMEC/REC2"/>
    <property type="match status" value="1"/>
</dbReference>
<organism evidence="3 4">
    <name type="scientific">Anaerobium acetethylicum</name>
    <dbReference type="NCBI Taxonomy" id="1619234"/>
    <lineage>
        <taxon>Bacteria</taxon>
        <taxon>Bacillati</taxon>
        <taxon>Bacillota</taxon>
        <taxon>Clostridia</taxon>
        <taxon>Lachnospirales</taxon>
        <taxon>Lachnospiraceae</taxon>
        <taxon>Anaerobium</taxon>
    </lineage>
</organism>
<proteinExistence type="predicted"/>
<dbReference type="STRING" id="1619234.SAMN05421730_1003196"/>
<accession>A0A1D3TR39</accession>
<dbReference type="CDD" id="cd07731">
    <property type="entry name" value="ComA-like_MBL-fold"/>
    <property type="match status" value="1"/>
</dbReference>
<dbReference type="SUPFAM" id="SSF56281">
    <property type="entry name" value="Metallo-hydrolase/oxidoreductase"/>
    <property type="match status" value="1"/>
</dbReference>
<dbReference type="InterPro" id="IPR001279">
    <property type="entry name" value="Metallo-B-lactamas"/>
</dbReference>
<protein>
    <submittedName>
        <fullName evidence="3">Competence protein ComEC</fullName>
    </submittedName>
</protein>
<evidence type="ECO:0000256" key="1">
    <source>
        <dbReference type="SAM" id="MobiDB-lite"/>
    </source>
</evidence>
<dbReference type="Pfam" id="PF00753">
    <property type="entry name" value="Lactamase_B"/>
    <property type="match status" value="1"/>
</dbReference>
<dbReference type="InterPro" id="IPR052159">
    <property type="entry name" value="Competence_DNA_uptake"/>
</dbReference>
<keyword evidence="4" id="KW-1185">Reference proteome</keyword>
<dbReference type="EMBL" id="FMKA01000003">
    <property type="protein sequence ID" value="SCP96111.1"/>
    <property type="molecule type" value="Genomic_DNA"/>
</dbReference>
<dbReference type="OrthoDB" id="9783680at2"/>
<dbReference type="SMART" id="SM00849">
    <property type="entry name" value="Lactamase_B"/>
    <property type="match status" value="1"/>
</dbReference>
<evidence type="ECO:0000313" key="3">
    <source>
        <dbReference type="EMBL" id="SCP96111.1"/>
    </source>
</evidence>
<gene>
    <name evidence="3" type="ORF">SAMN05421730_1003196</name>
</gene>
<dbReference type="PANTHER" id="PTHR30619:SF7">
    <property type="entry name" value="BETA-LACTAMASE DOMAIN PROTEIN"/>
    <property type="match status" value="1"/>
</dbReference>
<feature type="region of interest" description="Disordered" evidence="1">
    <location>
        <begin position="335"/>
        <end position="365"/>
    </location>
</feature>
<sequence>MISGKRIQNRRFSAITAILLLSFFIILSAAGCSKRTDSNSGTGTGTETNLPTADTGTEETDSDTPGSIPGNGSASESPAASSGIMKVHFIDVGQGDAILAESGGQYLLIDAGENTQGDAVCRYLRSLGVSRLDYIICTHPHSDHIGGMDTVISSFDAGIIIMPDVIETTRTFEAVLDAISAKGLTITKAAVGTSYALGSGSFRIIAPNGSGYDDINDYSVGIRLTNGSNSFLLAGDAEALSEREMLESGTSLSADVLKLGHHGSSYSSSDDFLDAVDPSYAVISVGTGNQYGHPSSEILASVSERDIQIFRTDRQGTIIFTSDGNSLTVSTVLGASSTNSSDPSTSSGPVSDSGSAPADASASDAVMAGSEPIDGNVIVHTTKTGKKYHSAGCIYLKSDIAATLDEALTRGLEPCSECSPPVKQITN</sequence>
<feature type="domain" description="Metallo-beta-lactamase" evidence="2">
    <location>
        <begin position="94"/>
        <end position="287"/>
    </location>
</feature>
<dbReference type="InterPro" id="IPR036866">
    <property type="entry name" value="RibonucZ/Hydroxyglut_hydro"/>
</dbReference>
<dbReference type="Proteomes" id="UP000199315">
    <property type="component" value="Unassembled WGS sequence"/>
</dbReference>
<dbReference type="PROSITE" id="PS51257">
    <property type="entry name" value="PROKAR_LIPOPROTEIN"/>
    <property type="match status" value="1"/>
</dbReference>
<dbReference type="InterPro" id="IPR035681">
    <property type="entry name" value="ComA-like_MBL"/>
</dbReference>
<evidence type="ECO:0000313" key="4">
    <source>
        <dbReference type="Proteomes" id="UP000199315"/>
    </source>
</evidence>
<dbReference type="Gene3D" id="3.60.15.10">
    <property type="entry name" value="Ribonuclease Z/Hydroxyacylglutathione hydrolase-like"/>
    <property type="match status" value="1"/>
</dbReference>
<reference evidence="3 4" key="1">
    <citation type="submission" date="2016-09" db="EMBL/GenBank/DDBJ databases">
        <authorList>
            <person name="Capua I."/>
            <person name="De Benedictis P."/>
            <person name="Joannis T."/>
            <person name="Lombin L.H."/>
            <person name="Cattoli G."/>
        </authorList>
    </citation>
    <scope>NUCLEOTIDE SEQUENCE [LARGE SCALE GENOMIC DNA]</scope>
    <source>
        <strain evidence="3 4">GluBS11</strain>
    </source>
</reference>
<feature type="region of interest" description="Disordered" evidence="1">
    <location>
        <begin position="35"/>
        <end position="79"/>
    </location>
</feature>